<feature type="transmembrane region" description="Helical" evidence="2">
    <location>
        <begin position="265"/>
        <end position="285"/>
    </location>
</feature>
<evidence type="ECO:0000256" key="1">
    <source>
        <dbReference type="RuleBase" id="RU369079"/>
    </source>
</evidence>
<feature type="transmembrane region" description="Helical" evidence="2">
    <location>
        <begin position="425"/>
        <end position="446"/>
    </location>
</feature>
<organism evidence="4 5">
    <name type="scientific">Pseudomonas taiwanensis</name>
    <dbReference type="NCBI Taxonomy" id="470150"/>
    <lineage>
        <taxon>Bacteria</taxon>
        <taxon>Pseudomonadati</taxon>
        <taxon>Pseudomonadota</taxon>
        <taxon>Gammaproteobacteria</taxon>
        <taxon>Pseudomonadales</taxon>
        <taxon>Pseudomonadaceae</taxon>
        <taxon>Pseudomonas</taxon>
    </lineage>
</organism>
<protein>
    <submittedName>
        <fullName evidence="4">TRAP transporter large permease subunit</fullName>
    </submittedName>
</protein>
<name>A0ABR6V5N5_9PSED</name>
<keyword evidence="1" id="KW-0997">Cell inner membrane</keyword>
<feature type="transmembrane region" description="Helical" evidence="2">
    <location>
        <begin position="227"/>
        <end position="245"/>
    </location>
</feature>
<feature type="transmembrane region" description="Helical" evidence="2">
    <location>
        <begin position="29"/>
        <end position="50"/>
    </location>
</feature>
<dbReference type="EMBL" id="JABWRS010000005">
    <property type="protein sequence ID" value="MBC3475815.1"/>
    <property type="molecule type" value="Genomic_DNA"/>
</dbReference>
<feature type="transmembrane region" description="Helical" evidence="2">
    <location>
        <begin position="6"/>
        <end position="22"/>
    </location>
</feature>
<dbReference type="PANTHER" id="PTHR43849">
    <property type="entry name" value="BLL3936 PROTEIN"/>
    <property type="match status" value="1"/>
</dbReference>
<feature type="transmembrane region" description="Helical" evidence="2">
    <location>
        <begin position="306"/>
        <end position="326"/>
    </location>
</feature>
<dbReference type="Pfam" id="PF06808">
    <property type="entry name" value="DctM"/>
    <property type="match status" value="1"/>
</dbReference>
<evidence type="ECO:0000259" key="3">
    <source>
        <dbReference type="Pfam" id="PF06808"/>
    </source>
</evidence>
<reference evidence="4 5" key="1">
    <citation type="journal article" date="2020" name="Microorganisms">
        <title>Reliable Identification of Environmental Pseudomonas Isolates Using the rpoD Gene.</title>
        <authorList>
            <consortium name="The Broad Institute Genome Sequencing Platform"/>
            <person name="Girard L."/>
            <person name="Lood C."/>
            <person name="Rokni-Zadeh H."/>
            <person name="van Noort V."/>
            <person name="Lavigne R."/>
            <person name="De Mot R."/>
        </authorList>
    </citation>
    <scope>NUCLEOTIDE SEQUENCE [LARGE SCALE GENOMIC DNA]</scope>
    <source>
        <strain evidence="4 5">RW7P2</strain>
    </source>
</reference>
<accession>A0ABR6V5N5</accession>
<feature type="transmembrane region" description="Helical" evidence="2">
    <location>
        <begin position="182"/>
        <end position="203"/>
    </location>
</feature>
<dbReference type="Proteomes" id="UP000628086">
    <property type="component" value="Unassembled WGS sequence"/>
</dbReference>
<feature type="domain" description="TRAP C4-dicarboxylate transport system permease DctM subunit" evidence="3">
    <location>
        <begin position="31"/>
        <end position="434"/>
    </location>
</feature>
<keyword evidence="1" id="KW-1003">Cell membrane</keyword>
<feature type="transmembrane region" description="Helical" evidence="2">
    <location>
        <begin position="370"/>
        <end position="393"/>
    </location>
</feature>
<feature type="transmembrane region" description="Helical" evidence="2">
    <location>
        <begin position="338"/>
        <end position="358"/>
    </location>
</feature>
<dbReference type="RefSeq" id="WP_186598577.1">
    <property type="nucleotide sequence ID" value="NZ_JABWRS010000005.1"/>
</dbReference>
<comment type="function">
    <text evidence="1">Part of the tripartite ATP-independent periplasmic (TRAP) transport system.</text>
</comment>
<dbReference type="InterPro" id="IPR010656">
    <property type="entry name" value="DctM"/>
</dbReference>
<feature type="transmembrane region" description="Helical" evidence="2">
    <location>
        <begin position="62"/>
        <end position="85"/>
    </location>
</feature>
<evidence type="ECO:0000313" key="5">
    <source>
        <dbReference type="Proteomes" id="UP000628086"/>
    </source>
</evidence>
<keyword evidence="2" id="KW-1133">Transmembrane helix</keyword>
<comment type="caution">
    <text evidence="4">The sequence shown here is derived from an EMBL/GenBank/DDBJ whole genome shotgun (WGS) entry which is preliminary data.</text>
</comment>
<comment type="subcellular location">
    <subcellularLocation>
        <location evidence="1">Cell inner membrane</location>
        <topology evidence="1">Multi-pass membrane protein</topology>
    </subcellularLocation>
</comment>
<evidence type="ECO:0000256" key="2">
    <source>
        <dbReference type="SAM" id="Phobius"/>
    </source>
</evidence>
<sequence length="448" mass="46955">MGLAVWALATYIAVIILWSTWLKRGIAEAMVIGFVAVCLFGKGDFLGIAVGGMSSAFQEQVVFSALAFTFIGFLLSKTGIIDLQVAMLNSMMGRLPGGAGYVATIGAALFGSVAHAGSANAATIGTVTIPWMKKSQWPAEVSATVVAGNSGLGNVIPPSGSFFILVGLGTVAPFVTVEKLLLTMYAVSAWCLLWRLIMVFMFVRKHKIGRDGNDDIQPLRHTLSQGWWTMLIFIAIAIPICLTLGPVSEMLSAALGSGNMKSISLMIWMPVMLGIFALLMGWRKLPKTFKGWHQLIASTAPRYREVGTTLVFAFAGGASLGLLGLGEQLSDLLQGMNASPLTACFIVVVLVILVAGPLSSTATVATIGGIGFSVLMYAGVNPYLAAALVLIAASTEGASPPGSASIYIASGIAQVPPARTFIPLIVYYVVPFIFIGVGVGMGWLPVPA</sequence>
<keyword evidence="1" id="KW-0813">Transport</keyword>
<proteinExistence type="predicted"/>
<dbReference type="PANTHER" id="PTHR43849:SF2">
    <property type="entry name" value="BLL3936 PROTEIN"/>
    <property type="match status" value="1"/>
</dbReference>
<gene>
    <name evidence="4" type="ORF">HU747_09410</name>
</gene>
<keyword evidence="2" id="KW-0812">Transmembrane</keyword>
<keyword evidence="5" id="KW-1185">Reference proteome</keyword>
<keyword evidence="2" id="KW-0472">Membrane</keyword>
<evidence type="ECO:0000313" key="4">
    <source>
        <dbReference type="EMBL" id="MBC3475815.1"/>
    </source>
</evidence>